<gene>
    <name evidence="3" type="primary">yedF</name>
    <name evidence="3" type="ORF">IAA63_07405</name>
</gene>
<proteinExistence type="inferred from homology"/>
<sequence>MITVDARGDQCPIPVVKAKQALGQLPEGGLVRVLVDNEIAVQNLTKLGRHQSMEVQSRKLKEKEFEVVIASDKAMVPQPEPEAETCMPDARGDTVVAVGSAVMGSGDDQLGAVLMKGFLYALSQLDRLPDTILFYNGGARLTTEGSQSLEDLRNLEAQGVKIRTCGTCLDFYRLKEKLQVGEVTNMYEIAETLAAAGKVIRP</sequence>
<reference evidence="3" key="1">
    <citation type="submission" date="2020-10" db="EMBL/GenBank/DDBJ databases">
        <authorList>
            <person name="Gilroy R."/>
        </authorList>
    </citation>
    <scope>NUCLEOTIDE SEQUENCE</scope>
    <source>
        <strain evidence="3">ChiBcec2-4451</strain>
    </source>
</reference>
<comment type="caution">
    <text evidence="3">The sequence shown here is derived from an EMBL/GenBank/DDBJ whole genome shotgun (WGS) entry which is preliminary data.</text>
</comment>
<reference evidence="3" key="2">
    <citation type="journal article" date="2021" name="PeerJ">
        <title>Extensive microbial diversity within the chicken gut microbiome revealed by metagenomics and culture.</title>
        <authorList>
            <person name="Gilroy R."/>
            <person name="Ravi A."/>
            <person name="Getino M."/>
            <person name="Pursley I."/>
            <person name="Horton D.L."/>
            <person name="Alikhan N.F."/>
            <person name="Baker D."/>
            <person name="Gharbi K."/>
            <person name="Hall N."/>
            <person name="Watson M."/>
            <person name="Adriaenssens E.M."/>
            <person name="Foster-Nyarko E."/>
            <person name="Jarju S."/>
            <person name="Secka A."/>
            <person name="Antonio M."/>
            <person name="Oren A."/>
            <person name="Chaudhuri R.R."/>
            <person name="La Ragione R."/>
            <person name="Hildebrand F."/>
            <person name="Pallen M.J."/>
        </authorList>
    </citation>
    <scope>NUCLEOTIDE SEQUENCE</scope>
    <source>
        <strain evidence="3">ChiBcec2-4451</strain>
    </source>
</reference>
<dbReference type="PANTHER" id="PTHR33279">
    <property type="entry name" value="SULFUR CARRIER PROTEIN YEDF-RELATED"/>
    <property type="match status" value="1"/>
</dbReference>
<dbReference type="SUPFAM" id="SSF75169">
    <property type="entry name" value="DsrEFH-like"/>
    <property type="match status" value="1"/>
</dbReference>
<feature type="domain" description="UPF0033" evidence="2">
    <location>
        <begin position="4"/>
        <end position="28"/>
    </location>
</feature>
<accession>A0A9D1NTY8</accession>
<dbReference type="AlphaFoldDB" id="A0A9D1NTY8"/>
<evidence type="ECO:0000313" key="4">
    <source>
        <dbReference type="Proteomes" id="UP000886723"/>
    </source>
</evidence>
<name>A0A9D1NTY8_9FIRM</name>
<dbReference type="SUPFAM" id="SSF64307">
    <property type="entry name" value="SirA-like"/>
    <property type="match status" value="1"/>
</dbReference>
<organism evidence="3 4">
    <name type="scientific">Candidatus Pullilachnospira stercoravium</name>
    <dbReference type="NCBI Taxonomy" id="2840913"/>
    <lineage>
        <taxon>Bacteria</taxon>
        <taxon>Bacillati</taxon>
        <taxon>Bacillota</taxon>
        <taxon>Clostridia</taxon>
        <taxon>Lachnospirales</taxon>
        <taxon>Lachnospiraceae</taxon>
        <taxon>Lachnospiraceae incertae sedis</taxon>
        <taxon>Candidatus Pullilachnospira</taxon>
    </lineage>
</organism>
<dbReference type="EMBL" id="DVON01000164">
    <property type="protein sequence ID" value="HIV12949.1"/>
    <property type="molecule type" value="Genomic_DNA"/>
</dbReference>
<dbReference type="Proteomes" id="UP000886723">
    <property type="component" value="Unassembled WGS sequence"/>
</dbReference>
<evidence type="ECO:0000259" key="2">
    <source>
        <dbReference type="PROSITE" id="PS01148"/>
    </source>
</evidence>
<dbReference type="Gene3D" id="3.30.110.40">
    <property type="entry name" value="TusA-like domain"/>
    <property type="match status" value="1"/>
</dbReference>
<protein>
    <submittedName>
        <fullName evidence="3">Sulfurtransferase-like selenium metabolism protein YedF</fullName>
    </submittedName>
</protein>
<dbReference type="InterPro" id="IPR027396">
    <property type="entry name" value="DsrEFH-like"/>
</dbReference>
<evidence type="ECO:0000313" key="3">
    <source>
        <dbReference type="EMBL" id="HIV12949.1"/>
    </source>
</evidence>
<comment type="similarity">
    <text evidence="1">Belongs to the sulfur carrier protein TusA family.</text>
</comment>
<evidence type="ECO:0000256" key="1">
    <source>
        <dbReference type="ARBA" id="ARBA00008984"/>
    </source>
</evidence>
<dbReference type="InterPro" id="IPR019870">
    <property type="entry name" value="Se_metab_YedF"/>
</dbReference>
<dbReference type="Pfam" id="PF01206">
    <property type="entry name" value="TusA"/>
    <property type="match status" value="1"/>
</dbReference>
<dbReference type="PANTHER" id="PTHR33279:SF6">
    <property type="entry name" value="SULFUR CARRIER PROTEIN YEDF-RELATED"/>
    <property type="match status" value="1"/>
</dbReference>
<dbReference type="PROSITE" id="PS01148">
    <property type="entry name" value="UPF0033"/>
    <property type="match status" value="1"/>
</dbReference>
<dbReference type="InterPro" id="IPR036868">
    <property type="entry name" value="TusA-like_sf"/>
</dbReference>
<dbReference type="NCBIfam" id="TIGR03527">
    <property type="entry name" value="selenium_YedF"/>
    <property type="match status" value="1"/>
</dbReference>
<dbReference type="InterPro" id="IPR001455">
    <property type="entry name" value="TusA-like"/>
</dbReference>